<keyword evidence="1" id="KW-0677">Repeat</keyword>
<dbReference type="InterPro" id="IPR027417">
    <property type="entry name" value="P-loop_NTPase"/>
</dbReference>
<dbReference type="AlphaFoldDB" id="A0A8H6X9H0"/>
<proteinExistence type="predicted"/>
<dbReference type="InterPro" id="IPR056884">
    <property type="entry name" value="NPHP3-like_N"/>
</dbReference>
<dbReference type="EMBL" id="JACAZH010000037">
    <property type="protein sequence ID" value="KAF7336440.1"/>
    <property type="molecule type" value="Genomic_DNA"/>
</dbReference>
<dbReference type="CDD" id="cd21037">
    <property type="entry name" value="MLKL_NTD"/>
    <property type="match status" value="1"/>
</dbReference>
<dbReference type="OrthoDB" id="2892288at2759"/>
<dbReference type="Gene3D" id="3.40.50.300">
    <property type="entry name" value="P-loop containing nucleotide triphosphate hydrolases"/>
    <property type="match status" value="1"/>
</dbReference>
<gene>
    <name evidence="3" type="ORF">MSAN_02298000</name>
</gene>
<name>A0A8H6X9H0_9AGAR</name>
<accession>A0A8H6X9H0</accession>
<dbReference type="Proteomes" id="UP000623467">
    <property type="component" value="Unassembled WGS sequence"/>
</dbReference>
<protein>
    <submittedName>
        <fullName evidence="3">NACHT domain-containing protein</fullName>
    </submittedName>
</protein>
<dbReference type="Pfam" id="PF24883">
    <property type="entry name" value="NPHP3_N"/>
    <property type="match status" value="1"/>
</dbReference>
<feature type="domain" description="Nephrocystin 3-like N-terminal" evidence="2">
    <location>
        <begin position="223"/>
        <end position="380"/>
    </location>
</feature>
<sequence length="512" mass="56863">MSFHRVGQAFDVVLDNAPTIFELAGDALSLLPIPGLTLVVKGLSGIIETVKAARVNDGARRAFMAEVMTLSNTLKNMLRQALAAVHDAVLRLRVQTLESTINDLKNRMKDLKGGPGARGFLKGVIYSSQNEDTLTDMKEKLASAIRIFTLEGQMSIETVLCDIIGSAKELLQNTKEIMRAQEQEDGEKVLDAIPRASAGYRCVDEFKSGFLNGTRTELFEELDSWSTGEFPHHDAKQVYFLSGGAGLGKSSIAHRLCIRLGEPTLGASFFFGRGNIESTRLFFSTLAHQLAMSQLTLRPHIINAAREHHKRGHEQQMRYAFEELLRDPFASASLATHSPVVIVIDGLDECKERDKIPDLLQFLLEMVRPHPWVRVFIASRPEPHILSVLTSAEAAAMVYHRSLEDTLDEWAEDVRSYLVNTISKISPYSDFIHDHPEFLERLIGRAGGVFIFARIAVKFLDTNRDHPNPQEQFELLLSPVGGAGLSPLDALYLQILISTFPPEDSRGSPHSP</sequence>
<evidence type="ECO:0000259" key="2">
    <source>
        <dbReference type="Pfam" id="PF24883"/>
    </source>
</evidence>
<evidence type="ECO:0000256" key="1">
    <source>
        <dbReference type="ARBA" id="ARBA00022737"/>
    </source>
</evidence>
<organism evidence="3 4">
    <name type="scientific">Mycena sanguinolenta</name>
    <dbReference type="NCBI Taxonomy" id="230812"/>
    <lineage>
        <taxon>Eukaryota</taxon>
        <taxon>Fungi</taxon>
        <taxon>Dikarya</taxon>
        <taxon>Basidiomycota</taxon>
        <taxon>Agaricomycotina</taxon>
        <taxon>Agaricomycetes</taxon>
        <taxon>Agaricomycetidae</taxon>
        <taxon>Agaricales</taxon>
        <taxon>Marasmiineae</taxon>
        <taxon>Mycenaceae</taxon>
        <taxon>Mycena</taxon>
    </lineage>
</organism>
<dbReference type="InterPro" id="IPR059179">
    <property type="entry name" value="MLKL-like_MCAfunc"/>
</dbReference>
<dbReference type="PANTHER" id="PTHR10039">
    <property type="entry name" value="AMELOGENIN"/>
    <property type="match status" value="1"/>
</dbReference>
<reference evidence="3" key="1">
    <citation type="submission" date="2020-05" db="EMBL/GenBank/DDBJ databases">
        <title>Mycena genomes resolve the evolution of fungal bioluminescence.</title>
        <authorList>
            <person name="Tsai I.J."/>
        </authorList>
    </citation>
    <scope>NUCLEOTIDE SEQUENCE</scope>
    <source>
        <strain evidence="3">160909Yilan</strain>
    </source>
</reference>
<evidence type="ECO:0000313" key="4">
    <source>
        <dbReference type="Proteomes" id="UP000623467"/>
    </source>
</evidence>
<keyword evidence="4" id="KW-1185">Reference proteome</keyword>
<evidence type="ECO:0000313" key="3">
    <source>
        <dbReference type="EMBL" id="KAF7336440.1"/>
    </source>
</evidence>
<comment type="caution">
    <text evidence="3">The sequence shown here is derived from an EMBL/GenBank/DDBJ whole genome shotgun (WGS) entry which is preliminary data.</text>
</comment>
<dbReference type="SUPFAM" id="SSF52540">
    <property type="entry name" value="P-loop containing nucleoside triphosphate hydrolases"/>
    <property type="match status" value="1"/>
</dbReference>